<dbReference type="Proteomes" id="UP000826271">
    <property type="component" value="Unassembled WGS sequence"/>
</dbReference>
<dbReference type="EMBL" id="WHWC01000009">
    <property type="protein sequence ID" value="KAG8376067.1"/>
    <property type="molecule type" value="Genomic_DNA"/>
</dbReference>
<dbReference type="InterPro" id="IPR052048">
    <property type="entry name" value="ST_Response_Regulator"/>
</dbReference>
<dbReference type="PROSITE" id="PS50110">
    <property type="entry name" value="RESPONSE_REGULATORY"/>
    <property type="match status" value="1"/>
</dbReference>
<dbReference type="InterPro" id="IPR001789">
    <property type="entry name" value="Sig_transdc_resp-reg_receiver"/>
</dbReference>
<dbReference type="PANTHER" id="PTHR43228">
    <property type="entry name" value="TWO-COMPONENT RESPONSE REGULATOR"/>
    <property type="match status" value="1"/>
</dbReference>
<comment type="caution">
    <text evidence="3">The sequence shown here is derived from an EMBL/GenBank/DDBJ whole genome shotgun (WGS) entry which is preliminary data.</text>
</comment>
<evidence type="ECO:0000256" key="1">
    <source>
        <dbReference type="PROSITE-ProRule" id="PRU00169"/>
    </source>
</evidence>
<keyword evidence="4" id="KW-1185">Reference proteome</keyword>
<proteinExistence type="predicted"/>
<dbReference type="AlphaFoldDB" id="A0AAV6X7X7"/>
<name>A0AAV6X7X7_9LAMI</name>
<accession>A0AAV6X7X7</accession>
<protein>
    <recommendedName>
        <fullName evidence="2">Response regulatory domain-containing protein</fullName>
    </recommendedName>
</protein>
<evidence type="ECO:0000313" key="4">
    <source>
        <dbReference type="Proteomes" id="UP000826271"/>
    </source>
</evidence>
<comment type="caution">
    <text evidence="1">Lacks conserved residue(s) required for the propagation of feature annotation.</text>
</comment>
<organism evidence="3 4">
    <name type="scientific">Buddleja alternifolia</name>
    <dbReference type="NCBI Taxonomy" id="168488"/>
    <lineage>
        <taxon>Eukaryota</taxon>
        <taxon>Viridiplantae</taxon>
        <taxon>Streptophyta</taxon>
        <taxon>Embryophyta</taxon>
        <taxon>Tracheophyta</taxon>
        <taxon>Spermatophyta</taxon>
        <taxon>Magnoliopsida</taxon>
        <taxon>eudicotyledons</taxon>
        <taxon>Gunneridae</taxon>
        <taxon>Pentapetalae</taxon>
        <taxon>asterids</taxon>
        <taxon>lamiids</taxon>
        <taxon>Lamiales</taxon>
        <taxon>Scrophulariaceae</taxon>
        <taxon>Buddlejeae</taxon>
        <taxon>Buddleja</taxon>
    </lineage>
</organism>
<feature type="domain" description="Response regulatory" evidence="2">
    <location>
        <begin position="21"/>
        <end position="126"/>
    </location>
</feature>
<evidence type="ECO:0000259" key="2">
    <source>
        <dbReference type="PROSITE" id="PS50110"/>
    </source>
</evidence>
<reference evidence="3" key="1">
    <citation type="submission" date="2019-10" db="EMBL/GenBank/DDBJ databases">
        <authorList>
            <person name="Zhang R."/>
            <person name="Pan Y."/>
            <person name="Wang J."/>
            <person name="Ma R."/>
            <person name="Yu S."/>
        </authorList>
    </citation>
    <scope>NUCLEOTIDE SEQUENCE</scope>
    <source>
        <strain evidence="3">LA-IB0</strain>
        <tissue evidence="3">Leaf</tissue>
    </source>
</reference>
<gene>
    <name evidence="3" type="ORF">BUALT_Bualt09G0025000</name>
</gene>
<dbReference type="Gene3D" id="3.40.50.2300">
    <property type="match status" value="1"/>
</dbReference>
<dbReference type="GO" id="GO:0000160">
    <property type="term" value="P:phosphorelay signal transduction system"/>
    <property type="evidence" value="ECO:0007669"/>
    <property type="project" value="InterPro"/>
</dbReference>
<sequence>MVIGSSEKIVADQSDETKKVCALVVDNDPTVRRIHEMLLSRHGLKVEAAENGKEAVDLFFGGKSFDLATQELRATGVSSMIVGVTACKVEAEKQAFMEACLDYCWEKPLNGGAVISMLHELAKKLL</sequence>
<dbReference type="InterPro" id="IPR011006">
    <property type="entry name" value="CheY-like_superfamily"/>
</dbReference>
<dbReference type="SUPFAM" id="SSF52172">
    <property type="entry name" value="CheY-like"/>
    <property type="match status" value="1"/>
</dbReference>
<dbReference type="PANTHER" id="PTHR43228:SF1">
    <property type="entry name" value="TWO-COMPONENT RESPONSE REGULATOR ARR22"/>
    <property type="match status" value="1"/>
</dbReference>
<evidence type="ECO:0000313" key="3">
    <source>
        <dbReference type="EMBL" id="KAG8376067.1"/>
    </source>
</evidence>